<dbReference type="GO" id="GO:0032259">
    <property type="term" value="P:methylation"/>
    <property type="evidence" value="ECO:0007669"/>
    <property type="project" value="UniProtKB-KW"/>
</dbReference>
<dbReference type="GO" id="GO:0008168">
    <property type="term" value="F:methyltransferase activity"/>
    <property type="evidence" value="ECO:0007669"/>
    <property type="project" value="UniProtKB-KW"/>
</dbReference>
<comment type="caution">
    <text evidence="2">The sequence shown here is derived from an EMBL/GenBank/DDBJ whole genome shotgun (WGS) entry which is preliminary data.</text>
</comment>
<accession>U2JZT6</accession>
<dbReference type="SUPFAM" id="SSF53335">
    <property type="entry name" value="S-adenosyl-L-methionine-dependent methyltransferases"/>
    <property type="match status" value="1"/>
</dbReference>
<dbReference type="Gene3D" id="3.40.50.720">
    <property type="entry name" value="NAD(P)-binding Rossmann-like Domain"/>
    <property type="match status" value="1"/>
</dbReference>
<dbReference type="Pfam" id="PF05050">
    <property type="entry name" value="Methyltransf_21"/>
    <property type="match status" value="1"/>
</dbReference>
<evidence type="ECO:0000259" key="1">
    <source>
        <dbReference type="Pfam" id="PF05050"/>
    </source>
</evidence>
<evidence type="ECO:0000313" key="3">
    <source>
        <dbReference type="Proteomes" id="UP000016662"/>
    </source>
</evidence>
<dbReference type="AlphaFoldDB" id="U2JZT6"/>
<dbReference type="eggNOG" id="COG1086">
    <property type="taxonomic scope" value="Bacteria"/>
</dbReference>
<dbReference type="InterPro" id="IPR006342">
    <property type="entry name" value="FkbM_mtfrase"/>
</dbReference>
<proteinExistence type="predicted"/>
<dbReference type="Gene3D" id="3.40.50.150">
    <property type="entry name" value="Vaccinia Virus protein VP39"/>
    <property type="match status" value="1"/>
</dbReference>
<gene>
    <name evidence="2" type="ORF">RUMCAL_02531</name>
</gene>
<dbReference type="Proteomes" id="UP000016662">
    <property type="component" value="Unassembled WGS sequence"/>
</dbReference>
<name>U2JZT6_9FIRM</name>
<keyword evidence="2" id="KW-0808">Transferase</keyword>
<reference evidence="2 3" key="1">
    <citation type="submission" date="2013-07" db="EMBL/GenBank/DDBJ databases">
        <authorList>
            <person name="Weinstock G."/>
            <person name="Sodergren E."/>
            <person name="Wylie T."/>
            <person name="Fulton L."/>
            <person name="Fulton R."/>
            <person name="Fronick C."/>
            <person name="O'Laughlin M."/>
            <person name="Godfrey J."/>
            <person name="Miner T."/>
            <person name="Herter B."/>
            <person name="Appelbaum E."/>
            <person name="Cordes M."/>
            <person name="Lek S."/>
            <person name="Wollam A."/>
            <person name="Pepin K.H."/>
            <person name="Palsikar V.B."/>
            <person name="Mitreva M."/>
            <person name="Wilson R.K."/>
        </authorList>
    </citation>
    <scope>NUCLEOTIDE SEQUENCE [LARGE SCALE GENOMIC DNA]</scope>
    <source>
        <strain evidence="2 3">ATCC 27760</strain>
    </source>
</reference>
<organism evidence="2 3">
    <name type="scientific">Ruminococcus callidus ATCC 27760</name>
    <dbReference type="NCBI Taxonomy" id="411473"/>
    <lineage>
        <taxon>Bacteria</taxon>
        <taxon>Bacillati</taxon>
        <taxon>Bacillota</taxon>
        <taxon>Clostridia</taxon>
        <taxon>Eubacteriales</taxon>
        <taxon>Oscillospiraceae</taxon>
        <taxon>Ruminococcus</taxon>
    </lineage>
</organism>
<dbReference type="STRING" id="411473.RUMCAL_02531"/>
<protein>
    <submittedName>
        <fullName evidence="2">Methyltransferase, FkbM family</fullName>
    </submittedName>
</protein>
<dbReference type="PATRIC" id="fig|411473.3.peg.2114"/>
<sequence>MQQPNPFMRKREKEVLNTLLSFITEKQSSWEKLQAETRPIFIYGMGDGAEKIMRVFREKSIPLAGIFASDEFVRGHSFAGYKVRKLSEIEAQVDDFVIVLAFAAGYQSLVDKIVELNSRHTLIVPDVPVAGGGLFTYDYCVEHAAELEEVYEMLADDESRRVYANIINFRISGNIRYLMDVTSPKAEIYRKIIKLTPNEIYVDLGAYNGDTIDEVLQYTRGKYIRIYAVEPDRKNFKKLCKYLDGKNFVYAYNAVAWCLDTTVPFSTKAGRQSAVSAFGQEIDARAVDSILQGRPATVIKMDVEGCEREALWGASQTIAHFSPKLMVSLYHRNEDIFALPLLIRRLNPNYDLYIRHQLYIPAWETNLYAVPSQKNSLA</sequence>
<keyword evidence="3" id="KW-1185">Reference proteome</keyword>
<evidence type="ECO:0000313" key="2">
    <source>
        <dbReference type="EMBL" id="ERJ91796.1"/>
    </source>
</evidence>
<keyword evidence="2" id="KW-0489">Methyltransferase</keyword>
<dbReference type="NCBIfam" id="TIGR01444">
    <property type="entry name" value="fkbM_fam"/>
    <property type="match status" value="1"/>
</dbReference>
<dbReference type="InterPro" id="IPR029063">
    <property type="entry name" value="SAM-dependent_MTases_sf"/>
</dbReference>
<dbReference type="EMBL" id="AWVF01000301">
    <property type="protein sequence ID" value="ERJ91796.1"/>
    <property type="molecule type" value="Genomic_DNA"/>
</dbReference>
<feature type="domain" description="Methyltransferase FkbM" evidence="1">
    <location>
        <begin position="203"/>
        <end position="338"/>
    </location>
</feature>
<dbReference type="HOGENOM" id="CLU_048284_0_0_9"/>